<feature type="region of interest" description="Disordered" evidence="1">
    <location>
        <begin position="1"/>
        <end position="101"/>
    </location>
</feature>
<evidence type="ECO:0000313" key="3">
    <source>
        <dbReference type="EMBL" id="CAK8672108.1"/>
    </source>
</evidence>
<feature type="transmembrane region" description="Helical" evidence="2">
    <location>
        <begin position="197"/>
        <end position="218"/>
    </location>
</feature>
<protein>
    <submittedName>
        <fullName evidence="3">Uncharacterized protein</fullName>
    </submittedName>
</protein>
<feature type="compositionally biased region" description="Polar residues" evidence="1">
    <location>
        <begin position="67"/>
        <end position="101"/>
    </location>
</feature>
<accession>A0ABP0F2C9</accession>
<sequence>MAKGDEKSIRQNKPGEEVETTLYREGGASKKNKAVPFNTNSDGPTVEDPTPASSHRTFHPEDEENSAAWSSSRHSETGESTIVQTETTEQLPNTSPYRTKHVSNTTFTEGSFKNTVLNFGPGNVNVNKKTFFGDPRRHTSNTKVTSDNTVEVRKRRPSQDTLERLKSFTANAQPRLSAEKESKVPAPVPPVDPGLRVLQFFAMFCIFTLILVAVYMLFTKTGFIHISGNQGATITAAGNTVNG</sequence>
<name>A0ABP0F2C9_CLALP</name>
<evidence type="ECO:0000256" key="1">
    <source>
        <dbReference type="SAM" id="MobiDB-lite"/>
    </source>
</evidence>
<keyword evidence="2" id="KW-0812">Transmembrane</keyword>
<evidence type="ECO:0000256" key="2">
    <source>
        <dbReference type="SAM" id="Phobius"/>
    </source>
</evidence>
<evidence type="ECO:0000313" key="4">
    <source>
        <dbReference type="Proteomes" id="UP001642483"/>
    </source>
</evidence>
<keyword evidence="2" id="KW-1133">Transmembrane helix</keyword>
<reference evidence="3 4" key="1">
    <citation type="submission" date="2024-02" db="EMBL/GenBank/DDBJ databases">
        <authorList>
            <person name="Daric V."/>
            <person name="Darras S."/>
        </authorList>
    </citation>
    <scope>NUCLEOTIDE SEQUENCE [LARGE SCALE GENOMIC DNA]</scope>
</reference>
<gene>
    <name evidence="3" type="ORF">CVLEPA_LOCUS1100</name>
</gene>
<dbReference type="Proteomes" id="UP001642483">
    <property type="component" value="Unassembled WGS sequence"/>
</dbReference>
<feature type="compositionally biased region" description="Basic and acidic residues" evidence="1">
    <location>
        <begin position="1"/>
        <end position="16"/>
    </location>
</feature>
<proteinExistence type="predicted"/>
<keyword evidence="4" id="KW-1185">Reference proteome</keyword>
<keyword evidence="2" id="KW-0472">Membrane</keyword>
<comment type="caution">
    <text evidence="3">The sequence shown here is derived from an EMBL/GenBank/DDBJ whole genome shotgun (WGS) entry which is preliminary data.</text>
</comment>
<organism evidence="3 4">
    <name type="scientific">Clavelina lepadiformis</name>
    <name type="common">Light-bulb sea squirt</name>
    <name type="synonym">Ascidia lepadiformis</name>
    <dbReference type="NCBI Taxonomy" id="159417"/>
    <lineage>
        <taxon>Eukaryota</taxon>
        <taxon>Metazoa</taxon>
        <taxon>Chordata</taxon>
        <taxon>Tunicata</taxon>
        <taxon>Ascidiacea</taxon>
        <taxon>Aplousobranchia</taxon>
        <taxon>Clavelinidae</taxon>
        <taxon>Clavelina</taxon>
    </lineage>
</organism>
<dbReference type="EMBL" id="CAWYQH010000001">
    <property type="protein sequence ID" value="CAK8672108.1"/>
    <property type="molecule type" value="Genomic_DNA"/>
</dbReference>